<feature type="compositionally biased region" description="Polar residues" evidence="1">
    <location>
        <begin position="357"/>
        <end position="370"/>
    </location>
</feature>
<dbReference type="Pfam" id="PF00069">
    <property type="entry name" value="Pkinase"/>
    <property type="match status" value="1"/>
</dbReference>
<organism evidence="3 4">
    <name type="scientific">Coleophoma cylindrospora</name>
    <dbReference type="NCBI Taxonomy" id="1849047"/>
    <lineage>
        <taxon>Eukaryota</taxon>
        <taxon>Fungi</taxon>
        <taxon>Dikarya</taxon>
        <taxon>Ascomycota</taxon>
        <taxon>Pezizomycotina</taxon>
        <taxon>Leotiomycetes</taxon>
        <taxon>Helotiales</taxon>
        <taxon>Dermateaceae</taxon>
        <taxon>Coleophoma</taxon>
    </lineage>
</organism>
<keyword evidence="4" id="KW-1185">Reference proteome</keyword>
<evidence type="ECO:0000259" key="2">
    <source>
        <dbReference type="PROSITE" id="PS50011"/>
    </source>
</evidence>
<dbReference type="InterPro" id="IPR010730">
    <property type="entry name" value="HET"/>
</dbReference>
<feature type="domain" description="Protein kinase" evidence="2">
    <location>
        <begin position="638"/>
        <end position="911"/>
    </location>
</feature>
<proteinExistence type="predicted"/>
<dbReference type="SMART" id="SM00220">
    <property type="entry name" value="S_TKc"/>
    <property type="match status" value="1"/>
</dbReference>
<dbReference type="Pfam" id="PF06985">
    <property type="entry name" value="HET"/>
    <property type="match status" value="1"/>
</dbReference>
<reference evidence="3 4" key="1">
    <citation type="journal article" date="2018" name="IMA Fungus">
        <title>IMA Genome-F 9: Draft genome sequence of Annulohypoxylon stygium, Aspergillus mulundensis, Berkeleyomyces basicola (syn. Thielaviopsis basicola), Ceratocystis smalleyi, two Cercospora beticola strains, Coleophoma cylindrospora, Fusarium fracticaudum, Phialophora cf. hyalina, and Morchella septimelata.</title>
        <authorList>
            <person name="Wingfield B.D."/>
            <person name="Bills G.F."/>
            <person name="Dong Y."/>
            <person name="Huang W."/>
            <person name="Nel W.J."/>
            <person name="Swalarsk-Parry B.S."/>
            <person name="Vaghefi N."/>
            <person name="Wilken P.M."/>
            <person name="An Z."/>
            <person name="de Beer Z.W."/>
            <person name="De Vos L."/>
            <person name="Chen L."/>
            <person name="Duong T.A."/>
            <person name="Gao Y."/>
            <person name="Hammerbacher A."/>
            <person name="Kikkert J.R."/>
            <person name="Li Y."/>
            <person name="Li H."/>
            <person name="Li K."/>
            <person name="Li Q."/>
            <person name="Liu X."/>
            <person name="Ma X."/>
            <person name="Naidoo K."/>
            <person name="Pethybridge S.J."/>
            <person name="Sun J."/>
            <person name="Steenkamp E.T."/>
            <person name="van der Nest M.A."/>
            <person name="van Wyk S."/>
            <person name="Wingfield M.J."/>
            <person name="Xiong C."/>
            <person name="Yue Q."/>
            <person name="Zhang X."/>
        </authorList>
    </citation>
    <scope>NUCLEOTIDE SEQUENCE [LARGE SCALE GENOMIC DNA]</scope>
    <source>
        <strain evidence="3 4">BP6252</strain>
    </source>
</reference>
<dbReference type="EMBL" id="PDLM01000001">
    <property type="protein sequence ID" value="RDW88276.1"/>
    <property type="molecule type" value="Genomic_DNA"/>
</dbReference>
<accession>A0A3D8SPP7</accession>
<dbReference type="GO" id="GO:0005524">
    <property type="term" value="F:ATP binding"/>
    <property type="evidence" value="ECO:0007669"/>
    <property type="project" value="InterPro"/>
</dbReference>
<dbReference type="CDD" id="cd00180">
    <property type="entry name" value="PKc"/>
    <property type="match status" value="1"/>
</dbReference>
<dbReference type="PROSITE" id="PS50011">
    <property type="entry name" value="PROTEIN_KINASE_DOM"/>
    <property type="match status" value="1"/>
</dbReference>
<dbReference type="GO" id="GO:0004672">
    <property type="term" value="F:protein kinase activity"/>
    <property type="evidence" value="ECO:0007669"/>
    <property type="project" value="InterPro"/>
</dbReference>
<feature type="compositionally biased region" description="Acidic residues" evidence="1">
    <location>
        <begin position="524"/>
        <end position="554"/>
    </location>
</feature>
<feature type="compositionally biased region" description="Basic and acidic residues" evidence="1">
    <location>
        <begin position="505"/>
        <end position="515"/>
    </location>
</feature>
<dbReference type="Gene3D" id="1.10.510.10">
    <property type="entry name" value="Transferase(Phosphotransferase) domain 1"/>
    <property type="match status" value="1"/>
</dbReference>
<protein>
    <recommendedName>
        <fullName evidence="2">Protein kinase domain-containing protein</fullName>
    </recommendedName>
</protein>
<dbReference type="PANTHER" id="PTHR33112">
    <property type="entry name" value="DOMAIN PROTEIN, PUTATIVE-RELATED"/>
    <property type="match status" value="1"/>
</dbReference>
<feature type="region of interest" description="Disordered" evidence="1">
    <location>
        <begin position="351"/>
        <end position="392"/>
    </location>
</feature>
<sequence length="1465" mass="165450">MDTRTDARLQRNKLRNIVESDSAGVTYDGSLGHPTLQHPTPFECYSNAPVPEPYLGNTIDPPSALGNSNFLSFQLPEIRSDDSDLNSTCFAGPGCDCFCKKCLRTGPLLHAEQSQVAAQNGFLTASPLFSATNYSVNSNTSAAQFTPSNTQEFTLLDGFLSSPSQPQALSSFDFPSGHSTSSQLFSSLRQVTPQSSIGFATENPSSYDSIQSTNMRHRPDINASAVYPHKITPTSSKSLSLRIGNREPPLSAAGDSQYPLVPWLPSWTPEKFLKAKRHIVAELKPSGSMTDSEKGRLAQYLSISVEELDMVMHAIRVLEPILESLNSASKTLKMPENLVTAWYADLRAGTPAKPETKNSGYRSKAASSKDVTPRAKRQKKSPAPDLYQCTHISPDRTFCPQTSKDQTDWKRHEEKHYPQKGWKCMLRSQDDSKLCHEKQQHVFLRKDKLINHFKTHGTTPPDTIDAWHDKIFSDWKRQCGFCGYICSDWDSRCVHVGKHFRKGKRMDPDWKDPWTAEKGSFQNDSDDDDDNGDDDDDDDDNDNDGDYEDEEYEEYKDTRECSPLGKRRTRKRSGNNAPNSSRYSSRPSESSISNDCESTDIDQRMSTEITQQTQMIASSNSIRCRNKTPRTEGRKYPFKFVRSIGRGAFGFVDEVLHLPSNTRFARKTVQVKFHGRSAVSENVLKEIHALRSLTHQHIVQIMASYVSQDQRSIIMSPIAHCNLYEFLNKPSLHTPSQRILISKWFRCLAAALSFMHEKGWLHMDLKPQNLLVHGECIFISDLGSARSTIGSLSDMPKSRYAITPMYCAPEVSEGLVVSWASDIFSLGCIFLEMATTLHRQSLSDFLRLRQSSSGDCSFKNNIRKCSFWIDHLSEISADIGPLSNDYQVISKMLSLDMQKRPSAKVLRNLYMDEDQADTSLSLLATFQGDYFLVNEIQKPLKSASMAFSWLNKCENTHKCCSIRDPSFFPTRVLYVGGNDITTVRLQAGVEPYHCRYVALSHCWGHTNPLTTTNYNLRERSIAIQCSSLPQIFQHAVQITRALEISYLWIDSLCIIQDSHQDWTNESSQMHKIYSNSSVTIAATLYVDHDLSVFRNQSPERKALTGKPEPRCTCSPGTCKAFKPLLEDNPGTMLLDSPLSQRGWALQERMLSPRVLHFSATRLVWECREASTTIDATSRMRKSIFSMHVDNAHRLPQTEYMKTTNENDTTRLLRNETIQSADPPAFRAGNFWRELVREYSKRCLSRPQDKLPAVAGIATTLYALDGCRYLAGLWDDDLQHNLLWSRHFAAPPNARPNQYRAPSWSWAAIDSQVVWHKSVMEIPRDTRAKILECTTTPCSSASPFGGVENGYLRIRGPMQKAAIKHPQKEDLLEGSSLEKFAFVHLDARPTRNIKDSTVEYLWCLEVLAGVGLVLKEMKTSDSGIDETYVTIEQEKFERVGVFWMSVENNDKGSEKGCWKETTVCIV</sequence>
<dbReference type="InterPro" id="IPR000719">
    <property type="entry name" value="Prot_kinase_dom"/>
</dbReference>
<dbReference type="InterPro" id="IPR011009">
    <property type="entry name" value="Kinase-like_dom_sf"/>
</dbReference>
<feature type="region of interest" description="Disordered" evidence="1">
    <location>
        <begin position="503"/>
        <end position="597"/>
    </location>
</feature>
<dbReference type="SUPFAM" id="SSF56112">
    <property type="entry name" value="Protein kinase-like (PK-like)"/>
    <property type="match status" value="1"/>
</dbReference>
<feature type="compositionally biased region" description="Low complexity" evidence="1">
    <location>
        <begin position="575"/>
        <end position="594"/>
    </location>
</feature>
<comment type="caution">
    <text evidence="3">The sequence shown here is derived from an EMBL/GenBank/DDBJ whole genome shotgun (WGS) entry which is preliminary data.</text>
</comment>
<dbReference type="STRING" id="1849047.A0A3D8SPP7"/>
<dbReference type="Gene3D" id="3.30.200.20">
    <property type="entry name" value="Phosphorylase Kinase, domain 1"/>
    <property type="match status" value="1"/>
</dbReference>
<evidence type="ECO:0000313" key="4">
    <source>
        <dbReference type="Proteomes" id="UP000256645"/>
    </source>
</evidence>
<dbReference type="Proteomes" id="UP000256645">
    <property type="component" value="Unassembled WGS sequence"/>
</dbReference>
<dbReference type="PANTHER" id="PTHR33112:SF16">
    <property type="entry name" value="HETEROKARYON INCOMPATIBILITY DOMAIN-CONTAINING PROTEIN"/>
    <property type="match status" value="1"/>
</dbReference>
<evidence type="ECO:0000256" key="1">
    <source>
        <dbReference type="SAM" id="MobiDB-lite"/>
    </source>
</evidence>
<dbReference type="OrthoDB" id="4062651at2759"/>
<gene>
    <name evidence="3" type="ORF">BP6252_00308</name>
</gene>
<name>A0A3D8SPP7_9HELO</name>
<evidence type="ECO:0000313" key="3">
    <source>
        <dbReference type="EMBL" id="RDW88276.1"/>
    </source>
</evidence>